<name>A0A4U9W5Z3_SERFO</name>
<keyword evidence="1" id="KW-1133">Transmembrane helix</keyword>
<dbReference type="EMBL" id="CABEEZ010000133">
    <property type="protein sequence ID" value="VTR54205.1"/>
    <property type="molecule type" value="Genomic_DNA"/>
</dbReference>
<keyword evidence="1" id="KW-0812">Transmembrane</keyword>
<feature type="transmembrane region" description="Helical" evidence="1">
    <location>
        <begin position="12"/>
        <end position="34"/>
    </location>
</feature>
<protein>
    <submittedName>
        <fullName evidence="2">Uncharacterized protein</fullName>
    </submittedName>
</protein>
<accession>A0A4U9W5Z3</accession>
<gene>
    <name evidence="2" type="ORF">NCTC12965_06677</name>
</gene>
<dbReference type="AlphaFoldDB" id="A0A4U9W5Z3"/>
<reference evidence="2" key="1">
    <citation type="submission" date="2019-05" db="EMBL/GenBank/DDBJ databases">
        <authorList>
            <consortium name="Pathogen Informatics"/>
        </authorList>
    </citation>
    <scope>NUCLEOTIDE SEQUENCE [LARGE SCALE GENOMIC DNA]</scope>
    <source>
        <strain evidence="2">NCTC12965</strain>
    </source>
</reference>
<sequence length="36" mass="4295">MQKRTPQEIERSAIRKMTLNIVPLMILLYFLAFLES</sequence>
<proteinExistence type="predicted"/>
<evidence type="ECO:0000313" key="2">
    <source>
        <dbReference type="EMBL" id="VTR54205.1"/>
    </source>
</evidence>
<organism evidence="2">
    <name type="scientific">Serratia fonticola</name>
    <dbReference type="NCBI Taxonomy" id="47917"/>
    <lineage>
        <taxon>Bacteria</taxon>
        <taxon>Pseudomonadati</taxon>
        <taxon>Pseudomonadota</taxon>
        <taxon>Gammaproteobacteria</taxon>
        <taxon>Enterobacterales</taxon>
        <taxon>Yersiniaceae</taxon>
        <taxon>Serratia</taxon>
    </lineage>
</organism>
<evidence type="ECO:0000256" key="1">
    <source>
        <dbReference type="SAM" id="Phobius"/>
    </source>
</evidence>
<keyword evidence="1" id="KW-0472">Membrane</keyword>